<dbReference type="InterPro" id="IPR050475">
    <property type="entry name" value="Prenyltransferase_related"/>
</dbReference>
<keyword evidence="2" id="KW-1003">Cell membrane</keyword>
<comment type="subcellular location">
    <subcellularLocation>
        <location evidence="1">Membrane</location>
        <topology evidence="1">Multi-pass membrane protein</topology>
    </subcellularLocation>
</comment>
<proteinExistence type="predicted"/>
<evidence type="ECO:0000313" key="7">
    <source>
        <dbReference type="EMBL" id="QEH38323.1"/>
    </source>
</evidence>
<evidence type="ECO:0000256" key="5">
    <source>
        <dbReference type="ARBA" id="ARBA00023136"/>
    </source>
</evidence>
<dbReference type="KEGG" id="agv:OJF2_69240"/>
<dbReference type="OrthoDB" id="2908954at2"/>
<evidence type="ECO:0000313" key="8">
    <source>
        <dbReference type="Proteomes" id="UP000324233"/>
    </source>
</evidence>
<keyword evidence="7" id="KW-0808">Transferase</keyword>
<evidence type="ECO:0000256" key="6">
    <source>
        <dbReference type="SAM" id="Phobius"/>
    </source>
</evidence>
<dbReference type="InterPro" id="IPR000537">
    <property type="entry name" value="UbiA_prenyltransferase"/>
</dbReference>
<feature type="transmembrane region" description="Helical" evidence="6">
    <location>
        <begin position="154"/>
        <end position="174"/>
    </location>
</feature>
<evidence type="ECO:0000256" key="3">
    <source>
        <dbReference type="ARBA" id="ARBA00022692"/>
    </source>
</evidence>
<protein>
    <submittedName>
        <fullName evidence="7">Prenyltransferase</fullName>
    </submittedName>
</protein>
<feature type="transmembrane region" description="Helical" evidence="6">
    <location>
        <begin position="279"/>
        <end position="297"/>
    </location>
</feature>
<dbReference type="EMBL" id="CP042997">
    <property type="protein sequence ID" value="QEH38323.1"/>
    <property type="molecule type" value="Genomic_DNA"/>
</dbReference>
<keyword evidence="4 6" id="KW-1133">Transmembrane helix</keyword>
<feature type="transmembrane region" description="Helical" evidence="6">
    <location>
        <begin position="255"/>
        <end position="273"/>
    </location>
</feature>
<organism evidence="7 8">
    <name type="scientific">Aquisphaera giovannonii</name>
    <dbReference type="NCBI Taxonomy" id="406548"/>
    <lineage>
        <taxon>Bacteria</taxon>
        <taxon>Pseudomonadati</taxon>
        <taxon>Planctomycetota</taxon>
        <taxon>Planctomycetia</taxon>
        <taxon>Isosphaerales</taxon>
        <taxon>Isosphaeraceae</taxon>
        <taxon>Aquisphaera</taxon>
    </lineage>
</organism>
<feature type="transmembrane region" description="Helical" evidence="6">
    <location>
        <begin position="225"/>
        <end position="243"/>
    </location>
</feature>
<keyword evidence="8" id="KW-1185">Reference proteome</keyword>
<feature type="transmembrane region" description="Helical" evidence="6">
    <location>
        <begin position="186"/>
        <end position="205"/>
    </location>
</feature>
<keyword evidence="3 6" id="KW-0812">Transmembrane</keyword>
<dbReference type="GO" id="GO:0016765">
    <property type="term" value="F:transferase activity, transferring alkyl or aryl (other than methyl) groups"/>
    <property type="evidence" value="ECO:0007669"/>
    <property type="project" value="InterPro"/>
</dbReference>
<dbReference type="AlphaFoldDB" id="A0A5B9WCV4"/>
<dbReference type="Pfam" id="PF01040">
    <property type="entry name" value="UbiA"/>
    <property type="match status" value="1"/>
</dbReference>
<dbReference type="CDD" id="cd13964">
    <property type="entry name" value="PT_UbiA_1"/>
    <property type="match status" value="1"/>
</dbReference>
<keyword evidence="5 6" id="KW-0472">Membrane</keyword>
<dbReference type="InterPro" id="IPR044878">
    <property type="entry name" value="UbiA_sf"/>
</dbReference>
<dbReference type="Proteomes" id="UP000324233">
    <property type="component" value="Chromosome"/>
</dbReference>
<feature type="transmembrane region" description="Helical" evidence="6">
    <location>
        <begin position="79"/>
        <end position="97"/>
    </location>
</feature>
<dbReference type="Gene3D" id="1.10.357.140">
    <property type="entry name" value="UbiA prenyltransferase"/>
    <property type="match status" value="1"/>
</dbReference>
<dbReference type="PANTHER" id="PTHR42723:SF1">
    <property type="entry name" value="CHLOROPHYLL SYNTHASE, CHLOROPLASTIC"/>
    <property type="match status" value="1"/>
</dbReference>
<evidence type="ECO:0000256" key="4">
    <source>
        <dbReference type="ARBA" id="ARBA00022989"/>
    </source>
</evidence>
<evidence type="ECO:0000256" key="2">
    <source>
        <dbReference type="ARBA" id="ARBA00022475"/>
    </source>
</evidence>
<dbReference type="PANTHER" id="PTHR42723">
    <property type="entry name" value="CHLOROPHYLL SYNTHASE"/>
    <property type="match status" value="1"/>
</dbReference>
<reference evidence="7 8" key="1">
    <citation type="submission" date="2019-08" db="EMBL/GenBank/DDBJ databases">
        <title>Deep-cultivation of Planctomycetes and their phenomic and genomic characterization uncovers novel biology.</title>
        <authorList>
            <person name="Wiegand S."/>
            <person name="Jogler M."/>
            <person name="Boedeker C."/>
            <person name="Pinto D."/>
            <person name="Vollmers J."/>
            <person name="Rivas-Marin E."/>
            <person name="Kohn T."/>
            <person name="Peeters S.H."/>
            <person name="Heuer A."/>
            <person name="Rast P."/>
            <person name="Oberbeckmann S."/>
            <person name="Bunk B."/>
            <person name="Jeske O."/>
            <person name="Meyerdierks A."/>
            <person name="Storesund J.E."/>
            <person name="Kallscheuer N."/>
            <person name="Luecker S."/>
            <person name="Lage O.M."/>
            <person name="Pohl T."/>
            <person name="Merkel B.J."/>
            <person name="Hornburger P."/>
            <person name="Mueller R.-W."/>
            <person name="Bruemmer F."/>
            <person name="Labrenz M."/>
            <person name="Spormann A.M."/>
            <person name="Op den Camp H."/>
            <person name="Overmann J."/>
            <person name="Amann R."/>
            <person name="Jetten M.S.M."/>
            <person name="Mascher T."/>
            <person name="Medema M.H."/>
            <person name="Devos D.P."/>
            <person name="Kaster A.-K."/>
            <person name="Ovreas L."/>
            <person name="Rohde M."/>
            <person name="Galperin M.Y."/>
            <person name="Jogler C."/>
        </authorList>
    </citation>
    <scope>NUCLEOTIDE SEQUENCE [LARGE SCALE GENOMIC DNA]</scope>
    <source>
        <strain evidence="7 8">OJF2</strain>
    </source>
</reference>
<accession>A0A5B9WCV4</accession>
<evidence type="ECO:0000256" key="1">
    <source>
        <dbReference type="ARBA" id="ARBA00004141"/>
    </source>
</evidence>
<name>A0A5B9WCV4_9BACT</name>
<sequence length="299" mass="30370">MLAWLQLVRLPNVLTAAADGLAGWLLAGGSLAEPARWGPLVAASMTLYAAGMALNDAFDREVDRRERPSRPIPSGRVSPRAAFGLGFAGLLLGPLLAAASGSASSAAVAAALALAILAYDAGGKRTPLGPLIMGSCRALNLLLGLSHAPALGGPAAWLAASMYGMFVAGITWMSRSETESGRTRNLLAGLAVQDVALVGLMAAALRAGRFPGARAELPLISPEALLLLALVGLAINSAAGRAIREPVPARIQGAVKAGILSLVWIDAALVMAVRGPAAASAIAAIWAAAYLLGRMLYST</sequence>
<gene>
    <name evidence="7" type="ORF">OJF2_69240</name>
</gene>
<dbReference type="GO" id="GO:0016020">
    <property type="term" value="C:membrane"/>
    <property type="evidence" value="ECO:0007669"/>
    <property type="project" value="UniProtKB-SubCell"/>
</dbReference>